<keyword evidence="5 7" id="KW-0472">Membrane</keyword>
<dbReference type="CDD" id="cd17323">
    <property type="entry name" value="MFS_Tpo1_MDR_like"/>
    <property type="match status" value="1"/>
</dbReference>
<evidence type="ECO:0000256" key="7">
    <source>
        <dbReference type="SAM" id="Phobius"/>
    </source>
</evidence>
<feature type="transmembrane region" description="Helical" evidence="7">
    <location>
        <begin position="284"/>
        <end position="311"/>
    </location>
</feature>
<dbReference type="EMBL" id="NRDI02000002">
    <property type="protein sequence ID" value="KAI1519468.1"/>
    <property type="molecule type" value="Genomic_DNA"/>
</dbReference>
<dbReference type="PANTHER" id="PTHR23502">
    <property type="entry name" value="MAJOR FACILITATOR SUPERFAMILY"/>
    <property type="match status" value="1"/>
</dbReference>
<evidence type="ECO:0000256" key="4">
    <source>
        <dbReference type="ARBA" id="ARBA00022989"/>
    </source>
</evidence>
<keyword evidence="4 7" id="KW-1133">Transmembrane helix</keyword>
<evidence type="ECO:0000313" key="9">
    <source>
        <dbReference type="Proteomes" id="UP000249757"/>
    </source>
</evidence>
<dbReference type="Proteomes" id="UP000249757">
    <property type="component" value="Unassembled WGS sequence"/>
</dbReference>
<dbReference type="InterPro" id="IPR011701">
    <property type="entry name" value="MFS"/>
</dbReference>
<feature type="transmembrane region" description="Helical" evidence="7">
    <location>
        <begin position="152"/>
        <end position="173"/>
    </location>
</feature>
<feature type="transmembrane region" description="Helical" evidence="7">
    <location>
        <begin position="463"/>
        <end position="485"/>
    </location>
</feature>
<evidence type="ECO:0000256" key="6">
    <source>
        <dbReference type="SAM" id="MobiDB-lite"/>
    </source>
</evidence>
<dbReference type="InterPro" id="IPR020846">
    <property type="entry name" value="MFS_dom"/>
</dbReference>
<dbReference type="GO" id="GO:0022857">
    <property type="term" value="F:transmembrane transporter activity"/>
    <property type="evidence" value="ECO:0007669"/>
    <property type="project" value="InterPro"/>
</dbReference>
<evidence type="ECO:0000256" key="2">
    <source>
        <dbReference type="ARBA" id="ARBA00008335"/>
    </source>
</evidence>
<dbReference type="Pfam" id="PF07690">
    <property type="entry name" value="MFS_1"/>
    <property type="match status" value="1"/>
</dbReference>
<evidence type="ECO:0000313" key="8">
    <source>
        <dbReference type="EMBL" id="KAI1519468.1"/>
    </source>
</evidence>
<dbReference type="AlphaFoldDB" id="A0A316ZW94"/>
<comment type="subcellular location">
    <subcellularLocation>
        <location evidence="1">Membrane</location>
        <topology evidence="1">Multi-pass membrane protein</topology>
    </subcellularLocation>
</comment>
<sequence length="1038" mass="113558">MYRKEELPSVYSHPDSSVASSATQVVKNFLSENDSNIVNWQGENDAANPRNFPSWKKTINIACIFYLCLVSPFTSSVVAPAIPDIMADFASTDAYLSAFVLSVYVLGYAFGPLLISPLSEQYGRLPLYHAGNVLFTVCTLACGRANSLGMLAVLRFLAGAGASNVFALAPSSLADLVAKEERGRAMALVGMAYNLGPAISPTAGSYLNAAQGWRWVFYLTGILGGAGTLLSMICMSETYEPVILRRKAAHLRKQTGDKTLRAKSDTGPGANKIKAFREAMVMPFAMLFFSRPIFFTSLLTAVGYGYVYILYTTIPSTFLETYHWAPKKLGLAYLGTAVGNLIGMVGASVMSDSLVKRRALKDDTRPEIRLLPMIFWWPLVSVGLFMYAWTAQHAVHWIAPLIGTTIFGMGAMSAIFFTGTYILDAYPLHSASGMAACSVMRSLIGGLAPLFSHKMYQDLGVGWAFSLLALIALAFAPVPVVFYKFGEKWRGQERYGGRVELGKSKGHCSTVVGYVVAKSTFTKEGTLVWETHTPSHPLKVTITVTACTRVVFVAFIHNAGTRIRSSLLFGLVSLGKAICLADELDGEDYDSETQAILEEFLEGLTEDYTEELIVGIDGRSTEGAAVQDNITGITELGVNDSTPSEANSETTLVDPLPSISSHPPLGYRSASSPSKPDLPPIPGNLALTIGAAHTLQQIYSLPKALLCHHSSYFATFISTSPKTSAIALPQFTPRNFSNYVHYMRSNIYSPAAHTPRYRALGTHVEACLLGAHLGVPAYCEAAIRALHDTLAKSVRPGAGRNARVSRITPQDMEYVCDQADVRRLPDSVRNTDEYVRGLRRLLLDAVAAQCGQGMVLSLEEGLEGEDGGMDEEEYEDEGDEETDWLDLYCTVLDFRKTLKETVIVGDVMRWRILKDVDYYLGRGREGFGESRDYSVSENRYGHDEAWDGSAMGEVDGDEEELMNELAVIRTATRAPIIPIKPGAFLGSGRWKRIIDSPVISPADDTDVEAVTDEDDEIENLERDIQSWEMHISRGNPFM</sequence>
<dbReference type="FunFam" id="1.20.1250.20:FF:000011">
    <property type="entry name" value="MFS multidrug transporter, putative"/>
    <property type="match status" value="1"/>
</dbReference>
<feature type="transmembrane region" description="Helical" evidence="7">
    <location>
        <begin position="331"/>
        <end position="350"/>
    </location>
</feature>
<feature type="transmembrane region" description="Helical" evidence="7">
    <location>
        <begin position="185"/>
        <end position="203"/>
    </location>
</feature>
<protein>
    <submittedName>
        <fullName evidence="8">Arabinose efflux permease</fullName>
    </submittedName>
</protein>
<feature type="transmembrane region" description="Helical" evidence="7">
    <location>
        <begin position="395"/>
        <end position="419"/>
    </location>
</feature>
<comment type="caution">
    <text evidence="8">The sequence shown here is derived from an EMBL/GenBank/DDBJ whole genome shotgun (WGS) entry which is preliminary data.</text>
</comment>
<feature type="transmembrane region" description="Helical" evidence="7">
    <location>
        <begin position="215"/>
        <end position="236"/>
    </location>
</feature>
<feature type="transmembrane region" description="Helical" evidence="7">
    <location>
        <begin position="94"/>
        <end position="115"/>
    </location>
</feature>
<evidence type="ECO:0000256" key="3">
    <source>
        <dbReference type="ARBA" id="ARBA00022692"/>
    </source>
</evidence>
<gene>
    <name evidence="8" type="ORF">Ptr86124_002596</name>
</gene>
<comment type="similarity">
    <text evidence="2">Belongs to the major facilitator superfamily.</text>
</comment>
<feature type="transmembrane region" description="Helical" evidence="7">
    <location>
        <begin position="127"/>
        <end position="146"/>
    </location>
</feature>
<keyword evidence="9" id="KW-1185">Reference proteome</keyword>
<dbReference type="PANTHER" id="PTHR23502:SF68">
    <property type="entry name" value="MULTIDRUG TRANSPORTER, PUTATIVE (AFU_ORTHOLOGUE AFUA_3G01120)-RELATED"/>
    <property type="match status" value="1"/>
</dbReference>
<dbReference type="InterPro" id="IPR036259">
    <property type="entry name" value="MFS_trans_sf"/>
</dbReference>
<organism evidence="8 9">
    <name type="scientific">Pyrenophora tritici-repentis</name>
    <dbReference type="NCBI Taxonomy" id="45151"/>
    <lineage>
        <taxon>Eukaryota</taxon>
        <taxon>Fungi</taxon>
        <taxon>Dikarya</taxon>
        <taxon>Ascomycota</taxon>
        <taxon>Pezizomycotina</taxon>
        <taxon>Dothideomycetes</taxon>
        <taxon>Pleosporomycetidae</taxon>
        <taxon>Pleosporales</taxon>
        <taxon>Pleosporineae</taxon>
        <taxon>Pleosporaceae</taxon>
        <taxon>Pyrenophora</taxon>
    </lineage>
</organism>
<dbReference type="SUPFAM" id="SSF103473">
    <property type="entry name" value="MFS general substrate transporter"/>
    <property type="match status" value="1"/>
</dbReference>
<evidence type="ECO:0000256" key="5">
    <source>
        <dbReference type="ARBA" id="ARBA00023136"/>
    </source>
</evidence>
<dbReference type="PROSITE" id="PS50850">
    <property type="entry name" value="MFS"/>
    <property type="match status" value="1"/>
</dbReference>
<evidence type="ECO:0000256" key="1">
    <source>
        <dbReference type="ARBA" id="ARBA00004141"/>
    </source>
</evidence>
<keyword evidence="3 7" id="KW-0812">Transmembrane</keyword>
<feature type="region of interest" description="Disordered" evidence="6">
    <location>
        <begin position="636"/>
        <end position="677"/>
    </location>
</feature>
<feature type="transmembrane region" description="Helical" evidence="7">
    <location>
        <begin position="370"/>
        <end position="389"/>
    </location>
</feature>
<feature type="compositionally biased region" description="Polar residues" evidence="6">
    <location>
        <begin position="639"/>
        <end position="651"/>
    </location>
</feature>
<accession>A0A316ZW94</accession>
<proteinExistence type="inferred from homology"/>
<dbReference type="GO" id="GO:0016020">
    <property type="term" value="C:membrane"/>
    <property type="evidence" value="ECO:0007669"/>
    <property type="project" value="UniProtKB-SubCell"/>
</dbReference>
<name>A0A316ZW94_9PLEO</name>
<reference evidence="9" key="1">
    <citation type="journal article" date="2022" name="Microb. Genom.">
        <title>A global pangenome for the wheat fungal pathogen Pyrenophora tritici-repentis and prediction of effector protein structural homology.</title>
        <authorList>
            <person name="Moolhuijzen P.M."/>
            <person name="See P.T."/>
            <person name="Shi G."/>
            <person name="Powell H.R."/>
            <person name="Cockram J."/>
            <person name="Jorgensen L.N."/>
            <person name="Benslimane H."/>
            <person name="Strelkov S.E."/>
            <person name="Turner J."/>
            <person name="Liu Z."/>
            <person name="Moffat C.S."/>
        </authorList>
    </citation>
    <scope>NUCLEOTIDE SEQUENCE [LARGE SCALE GENOMIC DNA]</scope>
</reference>
<feature type="transmembrane region" description="Helical" evidence="7">
    <location>
        <begin position="59"/>
        <end position="82"/>
    </location>
</feature>
<dbReference type="Gene3D" id="1.20.1250.20">
    <property type="entry name" value="MFS general substrate transporter like domains"/>
    <property type="match status" value="1"/>
</dbReference>